<evidence type="ECO:0000313" key="1">
    <source>
        <dbReference type="EMBL" id="MBB6389990.1"/>
    </source>
</evidence>
<name>A0A7X0FM05_9MICO</name>
<evidence type="ECO:0000313" key="2">
    <source>
        <dbReference type="Proteomes" id="UP000537775"/>
    </source>
</evidence>
<organism evidence="1 2">
    <name type="scientific">Microbacterium thalassium</name>
    <dbReference type="NCBI Taxonomy" id="362649"/>
    <lineage>
        <taxon>Bacteria</taxon>
        <taxon>Bacillati</taxon>
        <taxon>Actinomycetota</taxon>
        <taxon>Actinomycetes</taxon>
        <taxon>Micrococcales</taxon>
        <taxon>Microbacteriaceae</taxon>
        <taxon>Microbacterium</taxon>
    </lineage>
</organism>
<dbReference type="AlphaFoldDB" id="A0A7X0FM05"/>
<sequence>MAEWLVRTGHGNNPEAVADAAAAAAPADLDWANASDVAELDALVVLATLTGGLADETHDALRRAAGDADPADAFLRTEVSRHLDRGADWAPFADQLIDAAYSPAQALEISRARHAATTAADGSAAPLAGTALDFILEVTTGLAQRDGVDRVVIDRGIDELTALRTASDVSDDIALSLVASPRERSIRRHLRVADVWIEDDVDSAATVHLARVPSTPGDNVERMLADADDVALSLRDDDVAVVVGPARALIDALPAPVRAARDDVLRSGRLRAAVRLPQGLVTAATREPLALWVLGPPTGDVPRGERFTAVADLIDGELTPATSADIVGDVLAGMGSRADVLARTFRFARLVRTPSFLARSGALLAPRTPHTPSASRAGELAASLDAAAATAAIDLPEHIGAIGDTSAAVPPAALGDLIGNGHARIIPGTRLAIENTGTTGLVVVTADNLGAPSRIGKRRIDPMTFAHQHPSAQLTRPDDIVFRTSPTPAAWVDHDGSKIVAYPARVLRITAADPGGLVPELVAADIPTQPAGPGAWKRWMLRRVTPASIAPLRRALAELAATRAELESRVANLDHYIDTLTAAVAAGAVTLTDPDTAPAASDPQ</sequence>
<keyword evidence="2" id="KW-1185">Reference proteome</keyword>
<dbReference type="Proteomes" id="UP000537775">
    <property type="component" value="Unassembled WGS sequence"/>
</dbReference>
<reference evidence="1 2" key="1">
    <citation type="submission" date="2020-08" db="EMBL/GenBank/DDBJ databases">
        <title>Sequencing the genomes of 1000 actinobacteria strains.</title>
        <authorList>
            <person name="Klenk H.-P."/>
        </authorList>
    </citation>
    <scope>NUCLEOTIDE SEQUENCE [LARGE SCALE GENOMIC DNA]</scope>
    <source>
        <strain evidence="1 2">DSM 12511</strain>
    </source>
</reference>
<gene>
    <name evidence="1" type="ORF">HD594_000303</name>
</gene>
<accession>A0A7X0FM05</accession>
<protein>
    <submittedName>
        <fullName evidence="1">Uncharacterized protein</fullName>
    </submittedName>
</protein>
<dbReference type="RefSeq" id="WP_184749263.1">
    <property type="nucleotide sequence ID" value="NZ_BAAAJR010000008.1"/>
</dbReference>
<comment type="caution">
    <text evidence="1">The sequence shown here is derived from an EMBL/GenBank/DDBJ whole genome shotgun (WGS) entry which is preliminary data.</text>
</comment>
<proteinExistence type="predicted"/>
<dbReference type="EMBL" id="JACHML010000001">
    <property type="protein sequence ID" value="MBB6389990.1"/>
    <property type="molecule type" value="Genomic_DNA"/>
</dbReference>